<dbReference type="Proteomes" id="UP000292702">
    <property type="component" value="Unassembled WGS sequence"/>
</dbReference>
<evidence type="ECO:0000313" key="2">
    <source>
        <dbReference type="Proteomes" id="UP000292702"/>
    </source>
</evidence>
<keyword evidence="2" id="KW-1185">Reference proteome</keyword>
<proteinExistence type="predicted"/>
<protein>
    <submittedName>
        <fullName evidence="1">Uncharacterized protein</fullName>
    </submittedName>
</protein>
<comment type="caution">
    <text evidence="1">The sequence shown here is derived from an EMBL/GenBank/DDBJ whole genome shotgun (WGS) entry which is preliminary data.</text>
</comment>
<reference evidence="1 2" key="1">
    <citation type="submission" date="2018-11" db="EMBL/GenBank/DDBJ databases">
        <title>Genome assembly of Steccherinum ochraceum LE-BIN_3174, the white-rot fungus of the Steccherinaceae family (The Residual Polyporoid clade, Polyporales, Basidiomycota).</title>
        <authorList>
            <person name="Fedorova T.V."/>
            <person name="Glazunova O.A."/>
            <person name="Landesman E.O."/>
            <person name="Moiseenko K.V."/>
            <person name="Psurtseva N.V."/>
            <person name="Savinova O.S."/>
            <person name="Shakhova N.V."/>
            <person name="Tyazhelova T.V."/>
            <person name="Vasina D.V."/>
        </authorList>
    </citation>
    <scope>NUCLEOTIDE SEQUENCE [LARGE SCALE GENOMIC DNA]</scope>
    <source>
        <strain evidence="1 2">LE-BIN_3174</strain>
    </source>
</reference>
<organism evidence="1 2">
    <name type="scientific">Steccherinum ochraceum</name>
    <dbReference type="NCBI Taxonomy" id="92696"/>
    <lineage>
        <taxon>Eukaryota</taxon>
        <taxon>Fungi</taxon>
        <taxon>Dikarya</taxon>
        <taxon>Basidiomycota</taxon>
        <taxon>Agaricomycotina</taxon>
        <taxon>Agaricomycetes</taxon>
        <taxon>Polyporales</taxon>
        <taxon>Steccherinaceae</taxon>
        <taxon>Steccherinum</taxon>
    </lineage>
</organism>
<name>A0A4R0RBD1_9APHY</name>
<sequence length="56" mass="6285">MSAYSGLWLPSDLYDQTTVTSVFEGSVRRNVQMFVIGVFPIEEATALAPRWTDGHH</sequence>
<accession>A0A4R0RBD1</accession>
<evidence type="ECO:0000313" key="1">
    <source>
        <dbReference type="EMBL" id="TCD64186.1"/>
    </source>
</evidence>
<dbReference type="EMBL" id="RWJN01000251">
    <property type="protein sequence ID" value="TCD64186.1"/>
    <property type="molecule type" value="Genomic_DNA"/>
</dbReference>
<dbReference type="AlphaFoldDB" id="A0A4R0RBD1"/>
<gene>
    <name evidence="1" type="ORF">EIP91_004461</name>
</gene>